<dbReference type="Proteomes" id="UP001163882">
    <property type="component" value="Chromosome"/>
</dbReference>
<accession>A0ABY6ISC5</accession>
<dbReference type="PROSITE" id="PS00671">
    <property type="entry name" value="D_2_HYDROXYACID_DH_3"/>
    <property type="match status" value="1"/>
</dbReference>
<evidence type="ECO:0000256" key="4">
    <source>
        <dbReference type="RuleBase" id="RU003719"/>
    </source>
</evidence>
<sequence>MSYTILVTAPSLHPAGLKQLQARGCSVDFIDLDIGAPELHAKLAARPYDGIISRTVRLSAEGFDACPSLAAVSRHGVGLSNVDVGAASERNIAVFHTPGANAQAVAEYTFALLLACVRRIVRFDGSVRSGQWTRTGDGTQLQGKTIGLVGFGRIARKVAQLARSFEMKVIAFDPAMERGWDGDVEIFDSLNDMLKSCAVLSLHCPAKLGAPPIIGRAELYELPRGSVVINTARGELIDEMALYNALETGQVAGAGLDTFAVEPVASDNPLLSHPNTVVSPHIAGSTPEALAAMARGSVENLLSYLDLISGRPATMSAQALASACVNTVVCNKAINGRPATAHTKGSGR</sequence>
<dbReference type="SUPFAM" id="SSF52283">
    <property type="entry name" value="Formate/glycerate dehydrogenase catalytic domain-like"/>
    <property type="match status" value="1"/>
</dbReference>
<dbReference type="InterPro" id="IPR036291">
    <property type="entry name" value="NAD(P)-bd_dom_sf"/>
</dbReference>
<proteinExistence type="inferred from homology"/>
<dbReference type="InterPro" id="IPR006140">
    <property type="entry name" value="D-isomer_DH_NAD-bd"/>
</dbReference>
<gene>
    <name evidence="7" type="ORF">OF122_07190</name>
</gene>
<dbReference type="Pfam" id="PF00389">
    <property type="entry name" value="2-Hacid_dh"/>
    <property type="match status" value="1"/>
</dbReference>
<protein>
    <submittedName>
        <fullName evidence="7">Hydroxyacid dehydrogenase</fullName>
    </submittedName>
</protein>
<dbReference type="SUPFAM" id="SSF51735">
    <property type="entry name" value="NAD(P)-binding Rossmann-fold domains"/>
    <property type="match status" value="1"/>
</dbReference>
<dbReference type="PANTHER" id="PTHR43761">
    <property type="entry name" value="D-ISOMER SPECIFIC 2-HYDROXYACID DEHYDROGENASE FAMILY PROTEIN (AFU_ORTHOLOGUE AFUA_1G13630)"/>
    <property type="match status" value="1"/>
</dbReference>
<evidence type="ECO:0000259" key="5">
    <source>
        <dbReference type="Pfam" id="PF00389"/>
    </source>
</evidence>
<evidence type="ECO:0000259" key="6">
    <source>
        <dbReference type="Pfam" id="PF02826"/>
    </source>
</evidence>
<evidence type="ECO:0000256" key="2">
    <source>
        <dbReference type="ARBA" id="ARBA00023002"/>
    </source>
</evidence>
<keyword evidence="2 4" id="KW-0560">Oxidoreductase</keyword>
<dbReference type="CDD" id="cd12173">
    <property type="entry name" value="PGDH_4"/>
    <property type="match status" value="1"/>
</dbReference>
<reference evidence="7" key="1">
    <citation type="submission" date="2022-10" db="EMBL/GenBank/DDBJ databases">
        <title>YIM 151497 complete genome.</title>
        <authorList>
            <person name="Chen X."/>
        </authorList>
    </citation>
    <scope>NUCLEOTIDE SEQUENCE</scope>
    <source>
        <strain evidence="7">YIM 151497</strain>
    </source>
</reference>
<feature type="domain" description="D-isomer specific 2-hydroxyacid dehydrogenase catalytic" evidence="5">
    <location>
        <begin position="6"/>
        <end position="306"/>
    </location>
</feature>
<keyword evidence="3" id="KW-0520">NAD</keyword>
<dbReference type="EMBL" id="CP107716">
    <property type="protein sequence ID" value="UYQ73532.1"/>
    <property type="molecule type" value="Genomic_DNA"/>
</dbReference>
<keyword evidence="8" id="KW-1185">Reference proteome</keyword>
<evidence type="ECO:0000313" key="8">
    <source>
        <dbReference type="Proteomes" id="UP001163882"/>
    </source>
</evidence>
<feature type="domain" description="D-isomer specific 2-hydroxyacid dehydrogenase NAD-binding" evidence="6">
    <location>
        <begin position="110"/>
        <end position="283"/>
    </location>
</feature>
<name>A0ABY6ISC5_9HYPH</name>
<dbReference type="PANTHER" id="PTHR43761:SF1">
    <property type="entry name" value="D-ISOMER SPECIFIC 2-HYDROXYACID DEHYDROGENASE CATALYTIC DOMAIN-CONTAINING PROTEIN-RELATED"/>
    <property type="match status" value="1"/>
</dbReference>
<dbReference type="InterPro" id="IPR006139">
    <property type="entry name" value="D-isomer_2_OHA_DH_cat_dom"/>
</dbReference>
<evidence type="ECO:0000256" key="3">
    <source>
        <dbReference type="ARBA" id="ARBA00023027"/>
    </source>
</evidence>
<dbReference type="Pfam" id="PF02826">
    <property type="entry name" value="2-Hacid_dh_C"/>
    <property type="match status" value="1"/>
</dbReference>
<dbReference type="InterPro" id="IPR050418">
    <property type="entry name" value="D-iso_2-hydroxyacid_DH_PdxB"/>
</dbReference>
<comment type="similarity">
    <text evidence="1 4">Belongs to the D-isomer specific 2-hydroxyacid dehydrogenase family.</text>
</comment>
<dbReference type="Gene3D" id="3.40.50.720">
    <property type="entry name" value="NAD(P)-binding Rossmann-like Domain"/>
    <property type="match status" value="2"/>
</dbReference>
<dbReference type="InterPro" id="IPR029753">
    <property type="entry name" value="D-isomer_DH_CS"/>
</dbReference>
<organism evidence="7 8">
    <name type="scientific">Pelagibacterium flavum</name>
    <dbReference type="NCBI Taxonomy" id="2984530"/>
    <lineage>
        <taxon>Bacteria</taxon>
        <taxon>Pseudomonadati</taxon>
        <taxon>Pseudomonadota</taxon>
        <taxon>Alphaproteobacteria</taxon>
        <taxon>Hyphomicrobiales</taxon>
        <taxon>Devosiaceae</taxon>
        <taxon>Pelagibacterium</taxon>
    </lineage>
</organism>
<evidence type="ECO:0000256" key="1">
    <source>
        <dbReference type="ARBA" id="ARBA00005854"/>
    </source>
</evidence>
<evidence type="ECO:0000313" key="7">
    <source>
        <dbReference type="EMBL" id="UYQ73532.1"/>
    </source>
</evidence>
<dbReference type="RefSeq" id="WP_264227100.1">
    <property type="nucleotide sequence ID" value="NZ_CP107716.1"/>
</dbReference>